<dbReference type="GO" id="GO:0050660">
    <property type="term" value="F:flavin adenine dinucleotide binding"/>
    <property type="evidence" value="ECO:0007669"/>
    <property type="project" value="TreeGrafter"/>
</dbReference>
<gene>
    <name evidence="10" type="ORF">EJQ19_01100</name>
</gene>
<dbReference type="RefSeq" id="WP_126139369.1">
    <property type="nucleotide sequence ID" value="NZ_RXHU01000005.1"/>
</dbReference>
<feature type="binding site" evidence="6">
    <location>
        <position position="312"/>
    </location>
    <ligand>
        <name>FAD</name>
        <dbReference type="ChEBI" id="CHEBI:57692"/>
    </ligand>
</feature>
<dbReference type="InterPro" id="IPR016156">
    <property type="entry name" value="FAD/NAD-linked_Rdtase_dimer_sf"/>
</dbReference>
<evidence type="ECO:0000256" key="6">
    <source>
        <dbReference type="PIRSR" id="PIRSR000350-3"/>
    </source>
</evidence>
<dbReference type="SUPFAM" id="SSF55424">
    <property type="entry name" value="FAD/NAD-linked reductases, dimerisation (C-terminal) domain"/>
    <property type="match status" value="1"/>
</dbReference>
<dbReference type="Gene3D" id="3.30.390.30">
    <property type="match status" value="1"/>
</dbReference>
<evidence type="ECO:0000256" key="4">
    <source>
        <dbReference type="ARBA" id="ARBA00023002"/>
    </source>
</evidence>
<feature type="binding site" evidence="6">
    <location>
        <position position="56"/>
    </location>
    <ligand>
        <name>FAD</name>
        <dbReference type="ChEBI" id="CHEBI:57692"/>
    </ligand>
</feature>
<feature type="domain" description="FAD/NAD(P)-binding" evidence="9">
    <location>
        <begin position="9"/>
        <end position="322"/>
    </location>
</feature>
<dbReference type="PRINTS" id="PR00411">
    <property type="entry name" value="PNDRDTASEI"/>
</dbReference>
<evidence type="ECO:0000256" key="1">
    <source>
        <dbReference type="ARBA" id="ARBA00007532"/>
    </source>
</evidence>
<evidence type="ECO:0000259" key="8">
    <source>
        <dbReference type="Pfam" id="PF02852"/>
    </source>
</evidence>
<dbReference type="OrthoDB" id="9800167at2"/>
<keyword evidence="4" id="KW-0560">Oxidoreductase</keyword>
<dbReference type="EMBL" id="RXHU01000005">
    <property type="protein sequence ID" value="RTE11650.1"/>
    <property type="molecule type" value="Genomic_DNA"/>
</dbReference>
<feature type="binding site" evidence="6">
    <location>
        <position position="203"/>
    </location>
    <ligand>
        <name>NAD(+)</name>
        <dbReference type="ChEBI" id="CHEBI:57540"/>
    </ligand>
</feature>
<evidence type="ECO:0000256" key="3">
    <source>
        <dbReference type="ARBA" id="ARBA00022827"/>
    </source>
</evidence>
<proteinExistence type="inferred from homology"/>
<dbReference type="FunFam" id="3.30.390.30:FF:000001">
    <property type="entry name" value="Dihydrolipoyl dehydrogenase"/>
    <property type="match status" value="1"/>
</dbReference>
<keyword evidence="2" id="KW-0285">Flavoprotein</keyword>
<dbReference type="Pfam" id="PF07992">
    <property type="entry name" value="Pyr_redox_2"/>
    <property type="match status" value="1"/>
</dbReference>
<feature type="active site" description="Proton acceptor" evidence="5">
    <location>
        <position position="446"/>
    </location>
</feature>
<dbReference type="SUPFAM" id="SSF51905">
    <property type="entry name" value="FAD/NAD(P)-binding domain"/>
    <property type="match status" value="1"/>
</dbReference>
<feature type="disulfide bond" description="Redox-active" evidence="7">
    <location>
        <begin position="47"/>
        <end position="52"/>
    </location>
</feature>
<evidence type="ECO:0000256" key="7">
    <source>
        <dbReference type="PIRSR" id="PIRSR000350-4"/>
    </source>
</evidence>
<comment type="cofactor">
    <cofactor evidence="6">
        <name>FAD</name>
        <dbReference type="ChEBI" id="CHEBI:57692"/>
    </cofactor>
    <text evidence="6">Binds 1 FAD per subunit.</text>
</comment>
<comment type="caution">
    <text evidence="10">The sequence shown here is derived from an EMBL/GenBank/DDBJ whole genome shotgun (WGS) entry which is preliminary data.</text>
</comment>
<name>A0A3S0ASM2_9BACL</name>
<sequence length="461" mass="49945">MKNRKEKVDALIIGFGKGGKTLAPFLADQGLKVMVVEKSSLMYGGTCINVACIPTKTLAHRAHLLSQQAGIGIEEKKANYAGAIKEKDELVAFLRTKNFDNVNGHPGATVLTGTASFLSPHEVHVKTQEGSWIVEADRIFINTGAKPVVPDIPGMTSSLVYTSAGLLDLAKLPARLAIIGGGYIGLEFASIYAGFGSDVTLIERGPLFMPKEDRDIAQEVQKGLEKKGIRIRLGTRVNRIKESGSTATLYLTSSDGEVEELKADAVLAATGRIANTEGLNLEAAGVERDEQGFIRVDERLRTNVPNIWAVGDVNGGPQFTYISLDDYRILKDQLFGQSLRTTKDRKNVPTSVFIDPPLSHVGMTESEAISKGHKVKVAKLPAAASPRARMLKQTDGILKAIVDVETERLLGFTMFAADSSEVVNIVSMFMNSGQPYSVLRDTIFTHPSMAETLNDLLNAFR</sequence>
<accession>A0A3S0ASM2</accession>
<dbReference type="PANTHER" id="PTHR43014">
    <property type="entry name" value="MERCURIC REDUCTASE"/>
    <property type="match status" value="1"/>
</dbReference>
<evidence type="ECO:0000313" key="10">
    <source>
        <dbReference type="EMBL" id="RTE11650.1"/>
    </source>
</evidence>
<organism evidence="10 11">
    <name type="scientific">Paenibacillus whitsoniae</name>
    <dbReference type="NCBI Taxonomy" id="2496558"/>
    <lineage>
        <taxon>Bacteria</taxon>
        <taxon>Bacillati</taxon>
        <taxon>Bacillota</taxon>
        <taxon>Bacilli</taxon>
        <taxon>Bacillales</taxon>
        <taxon>Paenibacillaceae</taxon>
        <taxon>Paenibacillus</taxon>
    </lineage>
</organism>
<dbReference type="AlphaFoldDB" id="A0A3S0ASM2"/>
<keyword evidence="11" id="KW-1185">Reference proteome</keyword>
<feature type="domain" description="Pyridine nucleotide-disulphide oxidoreductase dimerisation" evidence="8">
    <location>
        <begin position="348"/>
        <end position="455"/>
    </location>
</feature>
<dbReference type="InterPro" id="IPR036188">
    <property type="entry name" value="FAD/NAD-bd_sf"/>
</dbReference>
<feature type="binding site" evidence="6">
    <location>
        <begin position="180"/>
        <end position="187"/>
    </location>
    <ligand>
        <name>NAD(+)</name>
        <dbReference type="ChEBI" id="CHEBI:57540"/>
    </ligand>
</feature>
<evidence type="ECO:0000259" key="9">
    <source>
        <dbReference type="Pfam" id="PF07992"/>
    </source>
</evidence>
<dbReference type="InterPro" id="IPR004099">
    <property type="entry name" value="Pyr_nucl-diS_OxRdtase_dimer"/>
</dbReference>
<dbReference type="InterPro" id="IPR001100">
    <property type="entry name" value="Pyr_nuc-diS_OxRdtase"/>
</dbReference>
<dbReference type="PANTHER" id="PTHR43014:SF4">
    <property type="entry name" value="PYRIDINE NUCLEOTIDE-DISULFIDE OXIDOREDUCTASE RCLA-RELATED"/>
    <property type="match status" value="1"/>
</dbReference>
<comment type="similarity">
    <text evidence="1">Belongs to the class-I pyridine nucleotide-disulfide oxidoreductase family.</text>
</comment>
<dbReference type="Gene3D" id="3.50.50.60">
    <property type="entry name" value="FAD/NAD(P)-binding domain"/>
    <property type="match status" value="2"/>
</dbReference>
<dbReference type="GO" id="GO:0003955">
    <property type="term" value="F:NAD(P)H dehydrogenase (quinone) activity"/>
    <property type="evidence" value="ECO:0007669"/>
    <property type="project" value="TreeGrafter"/>
</dbReference>
<feature type="binding site" evidence="6">
    <location>
        <position position="271"/>
    </location>
    <ligand>
        <name>NAD(+)</name>
        <dbReference type="ChEBI" id="CHEBI:57540"/>
    </ligand>
</feature>
<keyword evidence="6" id="KW-0520">NAD</keyword>
<dbReference type="PRINTS" id="PR00368">
    <property type="entry name" value="FADPNR"/>
</dbReference>
<evidence type="ECO:0000256" key="2">
    <source>
        <dbReference type="ARBA" id="ARBA00022630"/>
    </source>
</evidence>
<keyword evidence="6" id="KW-0547">Nucleotide-binding</keyword>
<evidence type="ECO:0000256" key="5">
    <source>
        <dbReference type="PIRSR" id="PIRSR000350-2"/>
    </source>
</evidence>
<dbReference type="PIRSF" id="PIRSF000350">
    <property type="entry name" value="Mercury_reductase_MerA"/>
    <property type="match status" value="1"/>
</dbReference>
<dbReference type="Proteomes" id="UP000276128">
    <property type="component" value="Unassembled WGS sequence"/>
</dbReference>
<protein>
    <submittedName>
        <fullName evidence="10">Pyridine nucleotide-disulfide oxidoreductase</fullName>
    </submittedName>
</protein>
<dbReference type="InterPro" id="IPR023753">
    <property type="entry name" value="FAD/NAD-binding_dom"/>
</dbReference>
<dbReference type="Pfam" id="PF02852">
    <property type="entry name" value="Pyr_redox_dim"/>
    <property type="match status" value="1"/>
</dbReference>
<reference evidence="10 11" key="1">
    <citation type="submission" date="2018-12" db="EMBL/GenBank/DDBJ databases">
        <title>Bacillus ochoae sp. nov., Paenibacillus whitsoniae sp. nov., Paenibacillus spiritus sp. nov. Isolated from the Mars Exploration Rover during spacecraft assembly.</title>
        <authorList>
            <person name="Seuylemezian A."/>
            <person name="Vaishampayan P."/>
        </authorList>
    </citation>
    <scope>NUCLEOTIDE SEQUENCE [LARGE SCALE GENOMIC DNA]</scope>
    <source>
        <strain evidence="10 11">MER 54</strain>
    </source>
</reference>
<evidence type="ECO:0000313" key="11">
    <source>
        <dbReference type="Proteomes" id="UP000276128"/>
    </source>
</evidence>
<keyword evidence="3 6" id="KW-0274">FAD</keyword>